<dbReference type="AlphaFoldDB" id="A0A1H4TMS5"/>
<protein>
    <submittedName>
        <fullName evidence="1">Uncharacterized protein</fullName>
    </submittedName>
</protein>
<dbReference type="RefSeq" id="WP_143051415.1">
    <property type="nucleotide sequence ID" value="NZ_FNSV01000005.1"/>
</dbReference>
<name>A0A1H4TMS5_9NOCA</name>
<gene>
    <name evidence="1" type="ORF">SAMN04490239_4599</name>
</gene>
<dbReference type="Proteomes" id="UP000183561">
    <property type="component" value="Unassembled WGS sequence"/>
</dbReference>
<evidence type="ECO:0000313" key="2">
    <source>
        <dbReference type="Proteomes" id="UP000183561"/>
    </source>
</evidence>
<sequence>MPSQVSAARRIAVFVVGRHTDPVFTSTGAVCDRYPHLLDADNLREAALETGRLEPDEAGRTPLPLLRIDTTASVPTGPYRPLDGRAVPFPNSPRLLAGLIADARRVGVASGALIAVDGPPALRHRLRGAVVEYLRHAGFDVVLYLPGWVLDEGLLARTS</sequence>
<dbReference type="EMBL" id="FNSV01000005">
    <property type="protein sequence ID" value="SEC57538.1"/>
    <property type="molecule type" value="Genomic_DNA"/>
</dbReference>
<proteinExistence type="predicted"/>
<evidence type="ECO:0000313" key="1">
    <source>
        <dbReference type="EMBL" id="SEC57538.1"/>
    </source>
</evidence>
<reference evidence="2" key="1">
    <citation type="submission" date="2016-10" db="EMBL/GenBank/DDBJ databases">
        <authorList>
            <person name="Varghese N."/>
            <person name="Submissions S."/>
        </authorList>
    </citation>
    <scope>NUCLEOTIDE SEQUENCE [LARGE SCALE GENOMIC DNA]</scope>
    <source>
        <strain evidence="2">DSM 44498</strain>
    </source>
</reference>
<accession>A0A1H4TMS5</accession>
<keyword evidence="2" id="KW-1185">Reference proteome</keyword>
<dbReference type="OrthoDB" id="4567522at2"/>
<organism evidence="1 2">
    <name type="scientific">Rhodococcus koreensis</name>
    <dbReference type="NCBI Taxonomy" id="99653"/>
    <lineage>
        <taxon>Bacteria</taxon>
        <taxon>Bacillati</taxon>
        <taxon>Actinomycetota</taxon>
        <taxon>Actinomycetes</taxon>
        <taxon>Mycobacteriales</taxon>
        <taxon>Nocardiaceae</taxon>
        <taxon>Rhodococcus</taxon>
    </lineage>
</organism>